<keyword evidence="3" id="KW-1185">Reference proteome</keyword>
<gene>
    <name evidence="2" type="primary">Dsim\GD19209</name>
    <name evidence="2" type="ORF">Dsim_GD19209</name>
</gene>
<evidence type="ECO:0000313" key="3">
    <source>
        <dbReference type="Proteomes" id="UP000000304"/>
    </source>
</evidence>
<feature type="region of interest" description="Disordered" evidence="1">
    <location>
        <begin position="1"/>
        <end position="21"/>
    </location>
</feature>
<evidence type="ECO:0000256" key="1">
    <source>
        <dbReference type="SAM" id="MobiDB-lite"/>
    </source>
</evidence>
<evidence type="ECO:0000313" key="2">
    <source>
        <dbReference type="EMBL" id="EDX16076.1"/>
    </source>
</evidence>
<dbReference type="OrthoDB" id="7744459at2759"/>
<dbReference type="HOGENOM" id="CLU_2742794_0_0_1"/>
<name>B4NVI9_DROSI</name>
<proteinExistence type="predicted"/>
<sequence length="71" mass="8257">MVNISKNILDHAQEHSGQGGHLPGFNKWYMKRYLERLQDEAINHITNYVIVKNMEHSMVSSHNPEGVNNRQ</sequence>
<protein>
    <submittedName>
        <fullName evidence="2">GD19209</fullName>
    </submittedName>
</protein>
<reference evidence="2 3" key="1">
    <citation type="journal article" date="2007" name="Nature">
        <title>Evolution of genes and genomes on the Drosophila phylogeny.</title>
        <authorList>
            <consortium name="Drosophila 12 Genomes Consortium"/>
            <person name="Clark A.G."/>
            <person name="Eisen M.B."/>
            <person name="Smith D.R."/>
            <person name="Bergman C.M."/>
            <person name="Oliver B."/>
            <person name="Markow T.A."/>
            <person name="Kaufman T.C."/>
            <person name="Kellis M."/>
            <person name="Gelbart W."/>
            <person name="Iyer V.N."/>
            <person name="Pollard D.A."/>
            <person name="Sackton T.B."/>
            <person name="Larracuente A.M."/>
            <person name="Singh N.D."/>
            <person name="Abad J.P."/>
            <person name="Abt D.N."/>
            <person name="Adryan B."/>
            <person name="Aguade M."/>
            <person name="Akashi H."/>
            <person name="Anderson W.W."/>
            <person name="Aquadro C.F."/>
            <person name="Ardell D.H."/>
            <person name="Arguello R."/>
            <person name="Artieri C.G."/>
            <person name="Barbash D.A."/>
            <person name="Barker D."/>
            <person name="Barsanti P."/>
            <person name="Batterham P."/>
            <person name="Batzoglou S."/>
            <person name="Begun D."/>
            <person name="Bhutkar A."/>
            <person name="Blanco E."/>
            <person name="Bosak S.A."/>
            <person name="Bradley R.K."/>
            <person name="Brand A.D."/>
            <person name="Brent M.R."/>
            <person name="Brooks A.N."/>
            <person name="Brown R.H."/>
            <person name="Butlin R.K."/>
            <person name="Caggese C."/>
            <person name="Calvi B.R."/>
            <person name="Bernardo de Carvalho A."/>
            <person name="Caspi A."/>
            <person name="Castrezana S."/>
            <person name="Celniker S.E."/>
            <person name="Chang J.L."/>
            <person name="Chapple C."/>
            <person name="Chatterji S."/>
            <person name="Chinwalla A."/>
            <person name="Civetta A."/>
            <person name="Clifton S.W."/>
            <person name="Comeron J.M."/>
            <person name="Costello J.C."/>
            <person name="Coyne J.A."/>
            <person name="Daub J."/>
            <person name="David R.G."/>
            <person name="Delcher A.L."/>
            <person name="Delehaunty K."/>
            <person name="Do C.B."/>
            <person name="Ebling H."/>
            <person name="Edwards K."/>
            <person name="Eickbush T."/>
            <person name="Evans J.D."/>
            <person name="Filipski A."/>
            <person name="Findeiss S."/>
            <person name="Freyhult E."/>
            <person name="Fulton L."/>
            <person name="Fulton R."/>
            <person name="Garcia A.C."/>
            <person name="Gardiner A."/>
            <person name="Garfield D.A."/>
            <person name="Garvin B.E."/>
            <person name="Gibson G."/>
            <person name="Gilbert D."/>
            <person name="Gnerre S."/>
            <person name="Godfrey J."/>
            <person name="Good R."/>
            <person name="Gotea V."/>
            <person name="Gravely B."/>
            <person name="Greenberg A.J."/>
            <person name="Griffiths-Jones S."/>
            <person name="Gross S."/>
            <person name="Guigo R."/>
            <person name="Gustafson E.A."/>
            <person name="Haerty W."/>
            <person name="Hahn M.W."/>
            <person name="Halligan D.L."/>
            <person name="Halpern A.L."/>
            <person name="Halter G.M."/>
            <person name="Han M.V."/>
            <person name="Heger A."/>
            <person name="Hillier L."/>
            <person name="Hinrichs A.S."/>
            <person name="Holmes I."/>
            <person name="Hoskins R.A."/>
            <person name="Hubisz M.J."/>
            <person name="Hultmark D."/>
            <person name="Huntley M.A."/>
            <person name="Jaffe D.B."/>
            <person name="Jagadeeshan S."/>
            <person name="Jeck W.R."/>
            <person name="Johnson J."/>
            <person name="Jones C.D."/>
            <person name="Jordan W.C."/>
            <person name="Karpen G.H."/>
            <person name="Kataoka E."/>
            <person name="Keightley P.D."/>
            <person name="Kheradpour P."/>
            <person name="Kirkness E.F."/>
            <person name="Koerich L.B."/>
            <person name="Kristiansen K."/>
            <person name="Kudrna D."/>
            <person name="Kulathinal R.J."/>
            <person name="Kumar S."/>
            <person name="Kwok R."/>
            <person name="Lander E."/>
            <person name="Langley C.H."/>
            <person name="Lapoint R."/>
            <person name="Lazzaro B.P."/>
            <person name="Lee S.J."/>
            <person name="Levesque L."/>
            <person name="Li R."/>
            <person name="Lin C.F."/>
            <person name="Lin M.F."/>
            <person name="Lindblad-Toh K."/>
            <person name="Llopart A."/>
            <person name="Long M."/>
            <person name="Low L."/>
            <person name="Lozovsky E."/>
            <person name="Lu J."/>
            <person name="Luo M."/>
            <person name="Machado C.A."/>
            <person name="Makalowski W."/>
            <person name="Marzo M."/>
            <person name="Matsuda M."/>
            <person name="Matzkin L."/>
            <person name="McAllister B."/>
            <person name="McBride C.S."/>
            <person name="McKernan B."/>
            <person name="McKernan K."/>
            <person name="Mendez-Lago M."/>
            <person name="Minx P."/>
            <person name="Mollenhauer M.U."/>
            <person name="Montooth K."/>
            <person name="Mount S.M."/>
            <person name="Mu X."/>
            <person name="Myers E."/>
            <person name="Negre B."/>
            <person name="Newfeld S."/>
            <person name="Nielsen R."/>
            <person name="Noor M.A."/>
            <person name="O'Grady P."/>
            <person name="Pachter L."/>
            <person name="Papaceit M."/>
            <person name="Parisi M.J."/>
            <person name="Parisi M."/>
            <person name="Parts L."/>
            <person name="Pedersen J.S."/>
            <person name="Pesole G."/>
            <person name="Phillippy A.M."/>
            <person name="Ponting C.P."/>
            <person name="Pop M."/>
            <person name="Porcelli D."/>
            <person name="Powell J.R."/>
            <person name="Prohaska S."/>
            <person name="Pruitt K."/>
            <person name="Puig M."/>
            <person name="Quesneville H."/>
            <person name="Ram K.R."/>
            <person name="Rand D."/>
            <person name="Rasmussen M.D."/>
            <person name="Reed L.K."/>
            <person name="Reenan R."/>
            <person name="Reily A."/>
            <person name="Remington K.A."/>
            <person name="Rieger T.T."/>
            <person name="Ritchie M.G."/>
            <person name="Robin C."/>
            <person name="Rogers Y.H."/>
            <person name="Rohde C."/>
            <person name="Rozas J."/>
            <person name="Rubenfield M.J."/>
            <person name="Ruiz A."/>
            <person name="Russo S."/>
            <person name="Salzberg S.L."/>
            <person name="Sanchez-Gracia A."/>
            <person name="Saranga D.J."/>
            <person name="Sato H."/>
            <person name="Schaeffer S.W."/>
            <person name="Schatz M.C."/>
            <person name="Schlenke T."/>
            <person name="Schwartz R."/>
            <person name="Segarra C."/>
            <person name="Singh R.S."/>
            <person name="Sirot L."/>
            <person name="Sirota M."/>
            <person name="Sisneros N.B."/>
            <person name="Smith C.D."/>
            <person name="Smith T.F."/>
            <person name="Spieth J."/>
            <person name="Stage D.E."/>
            <person name="Stark A."/>
            <person name="Stephan W."/>
            <person name="Strausberg R.L."/>
            <person name="Strempel S."/>
            <person name="Sturgill D."/>
            <person name="Sutton G."/>
            <person name="Sutton G.G."/>
            <person name="Tao W."/>
            <person name="Teichmann S."/>
            <person name="Tobari Y.N."/>
            <person name="Tomimura Y."/>
            <person name="Tsolas J.M."/>
            <person name="Valente V.L."/>
            <person name="Venter E."/>
            <person name="Venter J.C."/>
            <person name="Vicario S."/>
            <person name="Vieira F.G."/>
            <person name="Vilella A.J."/>
            <person name="Villasante A."/>
            <person name="Walenz B."/>
            <person name="Wang J."/>
            <person name="Wasserman M."/>
            <person name="Watts T."/>
            <person name="Wilson D."/>
            <person name="Wilson R.K."/>
            <person name="Wing R.A."/>
            <person name="Wolfner M.F."/>
            <person name="Wong A."/>
            <person name="Wong G.K."/>
            <person name="Wu C.I."/>
            <person name="Wu G."/>
            <person name="Yamamoto D."/>
            <person name="Yang H.P."/>
            <person name="Yang S.P."/>
            <person name="Yorke J.A."/>
            <person name="Yoshida K."/>
            <person name="Zdobnov E."/>
            <person name="Zhang P."/>
            <person name="Zhang Y."/>
            <person name="Zimin A.V."/>
            <person name="Baldwin J."/>
            <person name="Abdouelleil A."/>
            <person name="Abdulkadir J."/>
            <person name="Abebe A."/>
            <person name="Abera B."/>
            <person name="Abreu J."/>
            <person name="Acer S.C."/>
            <person name="Aftuck L."/>
            <person name="Alexander A."/>
            <person name="An P."/>
            <person name="Anderson E."/>
            <person name="Anderson S."/>
            <person name="Arachi H."/>
            <person name="Azer M."/>
            <person name="Bachantsang P."/>
            <person name="Barry A."/>
            <person name="Bayul T."/>
            <person name="Berlin A."/>
            <person name="Bessette D."/>
            <person name="Bloom T."/>
            <person name="Blye J."/>
            <person name="Boguslavskiy L."/>
            <person name="Bonnet C."/>
            <person name="Boukhgalter B."/>
            <person name="Bourzgui I."/>
            <person name="Brown A."/>
            <person name="Cahill P."/>
            <person name="Channer S."/>
            <person name="Cheshatsang Y."/>
            <person name="Chuda L."/>
            <person name="Citroen M."/>
            <person name="Collymore A."/>
            <person name="Cooke P."/>
            <person name="Costello M."/>
            <person name="D'Aco K."/>
            <person name="Daza R."/>
            <person name="De Haan G."/>
            <person name="DeGray S."/>
            <person name="DeMaso C."/>
            <person name="Dhargay N."/>
            <person name="Dooley K."/>
            <person name="Dooley E."/>
            <person name="Doricent M."/>
            <person name="Dorje P."/>
            <person name="Dorjee K."/>
            <person name="Dupes A."/>
            <person name="Elong R."/>
            <person name="Falk J."/>
            <person name="Farina A."/>
            <person name="Faro S."/>
            <person name="Ferguson D."/>
            <person name="Fisher S."/>
            <person name="Foley C.D."/>
            <person name="Franke A."/>
            <person name="Friedrich D."/>
            <person name="Gadbois L."/>
            <person name="Gearin G."/>
            <person name="Gearin C.R."/>
            <person name="Giannoukos G."/>
            <person name="Goode T."/>
            <person name="Graham J."/>
            <person name="Grandbois E."/>
            <person name="Grewal S."/>
            <person name="Gyaltsen K."/>
            <person name="Hafez N."/>
            <person name="Hagos B."/>
            <person name="Hall J."/>
            <person name="Henson C."/>
            <person name="Hollinger A."/>
            <person name="Honan T."/>
            <person name="Huard M.D."/>
            <person name="Hughes L."/>
            <person name="Hurhula B."/>
            <person name="Husby M.E."/>
            <person name="Kamat A."/>
            <person name="Kanga B."/>
            <person name="Kashin S."/>
            <person name="Khazanovich D."/>
            <person name="Kisner P."/>
            <person name="Lance K."/>
            <person name="Lara M."/>
            <person name="Lee W."/>
            <person name="Lennon N."/>
            <person name="Letendre F."/>
            <person name="LeVine R."/>
            <person name="Lipovsky A."/>
            <person name="Liu X."/>
            <person name="Liu J."/>
            <person name="Liu S."/>
            <person name="Lokyitsang T."/>
            <person name="Lokyitsang Y."/>
            <person name="Lubonja R."/>
            <person name="Lui A."/>
            <person name="MacDonald P."/>
            <person name="Magnisalis V."/>
            <person name="Maru K."/>
            <person name="Matthews C."/>
            <person name="McCusker W."/>
            <person name="McDonough S."/>
            <person name="Mehta T."/>
            <person name="Meldrim J."/>
            <person name="Meneus L."/>
            <person name="Mihai O."/>
            <person name="Mihalev A."/>
            <person name="Mihova T."/>
            <person name="Mittelman R."/>
            <person name="Mlenga V."/>
            <person name="Montmayeur A."/>
            <person name="Mulrain L."/>
            <person name="Navidi A."/>
            <person name="Naylor J."/>
            <person name="Negash T."/>
            <person name="Nguyen T."/>
            <person name="Nguyen N."/>
            <person name="Nicol R."/>
            <person name="Norbu C."/>
            <person name="Norbu N."/>
            <person name="Novod N."/>
            <person name="O'Neill B."/>
            <person name="Osman S."/>
            <person name="Markiewicz E."/>
            <person name="Oyono O.L."/>
            <person name="Patti C."/>
            <person name="Phunkhang P."/>
            <person name="Pierre F."/>
            <person name="Priest M."/>
            <person name="Raghuraman S."/>
            <person name="Rege F."/>
            <person name="Reyes R."/>
            <person name="Rise C."/>
            <person name="Rogov P."/>
            <person name="Ross K."/>
            <person name="Ryan E."/>
            <person name="Settipalli S."/>
            <person name="Shea T."/>
            <person name="Sherpa N."/>
            <person name="Shi L."/>
            <person name="Shih D."/>
            <person name="Sparrow T."/>
            <person name="Spaulding J."/>
            <person name="Stalker J."/>
            <person name="Stange-Thomann N."/>
            <person name="Stavropoulos S."/>
            <person name="Stone C."/>
            <person name="Strader C."/>
            <person name="Tesfaye S."/>
            <person name="Thomson T."/>
            <person name="Thoulutsang Y."/>
            <person name="Thoulutsang D."/>
            <person name="Topham K."/>
            <person name="Topping I."/>
            <person name="Tsamla T."/>
            <person name="Vassiliev H."/>
            <person name="Vo A."/>
            <person name="Wangchuk T."/>
            <person name="Wangdi T."/>
            <person name="Weiand M."/>
            <person name="Wilkinson J."/>
            <person name="Wilson A."/>
            <person name="Yadav S."/>
            <person name="Young G."/>
            <person name="Yu Q."/>
            <person name="Zembek L."/>
            <person name="Zhong D."/>
            <person name="Zimmer A."/>
            <person name="Zwirko Z."/>
            <person name="Jaffe D.B."/>
            <person name="Alvarez P."/>
            <person name="Brockman W."/>
            <person name="Butler J."/>
            <person name="Chin C."/>
            <person name="Gnerre S."/>
            <person name="Grabherr M."/>
            <person name="Kleber M."/>
            <person name="Mauceli E."/>
            <person name="MacCallum I."/>
        </authorList>
    </citation>
    <scope>NUCLEOTIDE SEQUENCE [LARGE SCALE GENOMIC DNA]</scope>
    <source>
        <strain evidence="3">white501</strain>
    </source>
</reference>
<organism evidence="2 3">
    <name type="scientific">Drosophila simulans</name>
    <name type="common">Fruit fly</name>
    <dbReference type="NCBI Taxonomy" id="7240"/>
    <lineage>
        <taxon>Eukaryota</taxon>
        <taxon>Metazoa</taxon>
        <taxon>Ecdysozoa</taxon>
        <taxon>Arthropoda</taxon>
        <taxon>Hexapoda</taxon>
        <taxon>Insecta</taxon>
        <taxon>Pterygota</taxon>
        <taxon>Neoptera</taxon>
        <taxon>Endopterygota</taxon>
        <taxon>Diptera</taxon>
        <taxon>Brachycera</taxon>
        <taxon>Muscomorpha</taxon>
        <taxon>Ephydroidea</taxon>
        <taxon>Drosophilidae</taxon>
        <taxon>Drosophila</taxon>
        <taxon>Sophophora</taxon>
    </lineage>
</organism>
<accession>B4NVI9</accession>
<dbReference type="Proteomes" id="UP000000304">
    <property type="component" value="Unassembled WGS sequence"/>
</dbReference>
<dbReference type="EMBL" id="CH988267">
    <property type="protein sequence ID" value="EDX16076.1"/>
    <property type="molecule type" value="Genomic_DNA"/>
</dbReference>
<dbReference type="AlphaFoldDB" id="B4NVI9"/>